<organism evidence="2 3">
    <name type="scientific">Joostella atrarenae</name>
    <dbReference type="NCBI Taxonomy" id="679257"/>
    <lineage>
        <taxon>Bacteria</taxon>
        <taxon>Pseudomonadati</taxon>
        <taxon>Bacteroidota</taxon>
        <taxon>Flavobacteriia</taxon>
        <taxon>Flavobacteriales</taxon>
        <taxon>Flavobacteriaceae</taxon>
        <taxon>Joostella</taxon>
    </lineage>
</organism>
<sequence>MYKIAKILAIILSVIGLVLWVLIAQNDDNEGFIGIMINLGIWLTVIVAGITFIFSIVGLASDADKLKKALISVAAFAVIVLVSYFVFANGSDVNLQQMADRGIDVTEGTVKAVDAGLWTFYILAVLAILAMVVGGFKKQ</sequence>
<feature type="transmembrane region" description="Helical" evidence="1">
    <location>
        <begin position="7"/>
        <end position="25"/>
    </location>
</feature>
<name>A0ABS9IZ51_9FLAO</name>
<accession>A0ABS9IZ51</accession>
<dbReference type="RefSeq" id="WP_236957355.1">
    <property type="nucleotide sequence ID" value="NZ_JAETXX010000001.1"/>
</dbReference>
<evidence type="ECO:0000313" key="3">
    <source>
        <dbReference type="Proteomes" id="UP000829517"/>
    </source>
</evidence>
<evidence type="ECO:0000313" key="2">
    <source>
        <dbReference type="EMBL" id="MCF8713383.1"/>
    </source>
</evidence>
<protein>
    <submittedName>
        <fullName evidence="2">Uncharacterized protein</fullName>
    </submittedName>
</protein>
<dbReference type="EMBL" id="JAETXX010000001">
    <property type="protein sequence ID" value="MCF8713383.1"/>
    <property type="molecule type" value="Genomic_DNA"/>
</dbReference>
<dbReference type="Proteomes" id="UP000829517">
    <property type="component" value="Unassembled WGS sequence"/>
</dbReference>
<keyword evidence="1" id="KW-0472">Membrane</keyword>
<reference evidence="2 3" key="1">
    <citation type="submission" date="2021-01" db="EMBL/GenBank/DDBJ databases">
        <title>Genome sequencing of Joostella atrarenae M1-2 (= KCTC 23194).</title>
        <authorList>
            <person name="Zakaria M.R."/>
            <person name="Lam M.Q."/>
            <person name="Chong C.S."/>
        </authorList>
    </citation>
    <scope>NUCLEOTIDE SEQUENCE [LARGE SCALE GENOMIC DNA]</scope>
    <source>
        <strain evidence="2 3">M1-2</strain>
    </source>
</reference>
<gene>
    <name evidence="2" type="ORF">JM658_00950</name>
</gene>
<proteinExistence type="predicted"/>
<comment type="caution">
    <text evidence="2">The sequence shown here is derived from an EMBL/GenBank/DDBJ whole genome shotgun (WGS) entry which is preliminary data.</text>
</comment>
<keyword evidence="1" id="KW-0812">Transmembrane</keyword>
<feature type="transmembrane region" description="Helical" evidence="1">
    <location>
        <begin position="69"/>
        <end position="87"/>
    </location>
</feature>
<feature type="transmembrane region" description="Helical" evidence="1">
    <location>
        <begin position="31"/>
        <end position="57"/>
    </location>
</feature>
<keyword evidence="3" id="KW-1185">Reference proteome</keyword>
<keyword evidence="1" id="KW-1133">Transmembrane helix</keyword>
<feature type="transmembrane region" description="Helical" evidence="1">
    <location>
        <begin position="118"/>
        <end position="136"/>
    </location>
</feature>
<evidence type="ECO:0000256" key="1">
    <source>
        <dbReference type="SAM" id="Phobius"/>
    </source>
</evidence>